<feature type="region of interest" description="Disordered" evidence="4">
    <location>
        <begin position="260"/>
        <end position="328"/>
    </location>
</feature>
<feature type="compositionally biased region" description="Pro residues" evidence="4">
    <location>
        <begin position="268"/>
        <end position="286"/>
    </location>
</feature>
<keyword evidence="1" id="KW-0677">Repeat</keyword>
<sequence>MQTQSNRAGAFDFSALANRLPQQRKKSSFKEGTLHAYAELGDLKGLERLVARGQEEGRPSGMILNQKEDVMGREAIHVAAQMGHSDVVKWMISKHVELGATDNFGVTPLHLAAQNNDVKTMEIILAHRPKCLDVDQFQETPLHWAATKGSTDAVKLLIKKGSPVDPCSHPECATPLIRAAYNGQRETVQALLDLGANLHSRTSDGSNALHQACYMNHVDVIELLVSRANKTLINQPNAKNRTPLDMCITDLAREALGDQAVPGSSIPAPKPALAPTPAPPPAPPVAVPEEAAEQKDPVELKTEQAQKAEMARLLEKKRAQKGAESEFP</sequence>
<feature type="repeat" description="ANK" evidence="3">
    <location>
        <begin position="137"/>
        <end position="169"/>
    </location>
</feature>
<feature type="repeat" description="ANK" evidence="3">
    <location>
        <begin position="71"/>
        <end position="103"/>
    </location>
</feature>
<dbReference type="Gene3D" id="1.25.40.20">
    <property type="entry name" value="Ankyrin repeat-containing domain"/>
    <property type="match status" value="3"/>
</dbReference>
<feature type="repeat" description="ANK" evidence="3">
    <location>
        <begin position="171"/>
        <end position="203"/>
    </location>
</feature>
<feature type="repeat" description="ANK" evidence="3">
    <location>
        <begin position="204"/>
        <end position="227"/>
    </location>
</feature>
<evidence type="ECO:0000256" key="1">
    <source>
        <dbReference type="ARBA" id="ARBA00022737"/>
    </source>
</evidence>
<proteinExistence type="predicted"/>
<evidence type="ECO:0000256" key="4">
    <source>
        <dbReference type="SAM" id="MobiDB-lite"/>
    </source>
</evidence>
<protein>
    <submittedName>
        <fullName evidence="5">Uncharacterized protein</fullName>
    </submittedName>
</protein>
<evidence type="ECO:0000313" key="6">
    <source>
        <dbReference type="EMBL" id="CAE0486120.1"/>
    </source>
</evidence>
<dbReference type="Pfam" id="PF12796">
    <property type="entry name" value="Ank_2"/>
    <property type="match status" value="2"/>
</dbReference>
<keyword evidence="2 3" id="KW-0040">ANK repeat</keyword>
<dbReference type="PRINTS" id="PR01415">
    <property type="entry name" value="ANKYRIN"/>
</dbReference>
<evidence type="ECO:0000313" key="5">
    <source>
        <dbReference type="EMBL" id="CAE0486119.1"/>
    </source>
</evidence>
<dbReference type="EMBL" id="HBIP01002770">
    <property type="protein sequence ID" value="CAE0486120.1"/>
    <property type="molecule type" value="Transcribed_RNA"/>
</dbReference>
<feature type="repeat" description="ANK" evidence="3">
    <location>
        <begin position="104"/>
        <end position="125"/>
    </location>
</feature>
<dbReference type="InterPro" id="IPR036770">
    <property type="entry name" value="Ankyrin_rpt-contain_sf"/>
</dbReference>
<organism evidence="5">
    <name type="scientific">Dunaliella tertiolecta</name>
    <name type="common">Green alga</name>
    <dbReference type="NCBI Taxonomy" id="3047"/>
    <lineage>
        <taxon>Eukaryota</taxon>
        <taxon>Viridiplantae</taxon>
        <taxon>Chlorophyta</taxon>
        <taxon>core chlorophytes</taxon>
        <taxon>Chlorophyceae</taxon>
        <taxon>CS clade</taxon>
        <taxon>Chlamydomonadales</taxon>
        <taxon>Dunaliellaceae</taxon>
        <taxon>Dunaliella</taxon>
    </lineage>
</organism>
<evidence type="ECO:0000256" key="3">
    <source>
        <dbReference type="PROSITE-ProRule" id="PRU00023"/>
    </source>
</evidence>
<reference evidence="5" key="1">
    <citation type="submission" date="2021-01" db="EMBL/GenBank/DDBJ databases">
        <authorList>
            <person name="Corre E."/>
            <person name="Pelletier E."/>
            <person name="Niang G."/>
            <person name="Scheremetjew M."/>
            <person name="Finn R."/>
            <person name="Kale V."/>
            <person name="Holt S."/>
            <person name="Cochrane G."/>
            <person name="Meng A."/>
            <person name="Brown T."/>
            <person name="Cohen L."/>
        </authorList>
    </citation>
    <scope>NUCLEOTIDE SEQUENCE</scope>
    <source>
        <strain evidence="5">CCMP1320</strain>
    </source>
</reference>
<dbReference type="PANTHER" id="PTHR24171">
    <property type="entry name" value="ANKYRIN REPEAT DOMAIN-CONTAINING PROTEIN 39-RELATED"/>
    <property type="match status" value="1"/>
</dbReference>
<dbReference type="EMBL" id="HBIP01002769">
    <property type="protein sequence ID" value="CAE0486119.1"/>
    <property type="molecule type" value="Transcribed_RNA"/>
</dbReference>
<dbReference type="AlphaFoldDB" id="A0A6S8GZU0"/>
<evidence type="ECO:0000256" key="2">
    <source>
        <dbReference type="ARBA" id="ARBA00023043"/>
    </source>
</evidence>
<name>A0A6S8GZU0_DUNTE</name>
<dbReference type="PROSITE" id="PS50088">
    <property type="entry name" value="ANK_REPEAT"/>
    <property type="match status" value="5"/>
</dbReference>
<gene>
    <name evidence="5" type="ORF">DTER00134_LOCUS1158</name>
    <name evidence="6" type="ORF">DTER00134_LOCUS1159</name>
</gene>
<feature type="compositionally biased region" description="Basic and acidic residues" evidence="4">
    <location>
        <begin position="292"/>
        <end position="328"/>
    </location>
</feature>
<dbReference type="SUPFAM" id="SSF48403">
    <property type="entry name" value="Ankyrin repeat"/>
    <property type="match status" value="1"/>
</dbReference>
<dbReference type="SMART" id="SM00248">
    <property type="entry name" value="ANK"/>
    <property type="match status" value="5"/>
</dbReference>
<dbReference type="PROSITE" id="PS50297">
    <property type="entry name" value="ANK_REP_REGION"/>
    <property type="match status" value="5"/>
</dbReference>
<accession>A0A6S8GZU0</accession>
<dbReference type="InterPro" id="IPR002110">
    <property type="entry name" value="Ankyrin_rpt"/>
</dbReference>